<protein>
    <recommendedName>
        <fullName evidence="9">Carbohydrate sulfotransferase</fullName>
        <ecNumber evidence="9">2.8.2.-</ecNumber>
    </recommendedName>
</protein>
<keyword evidence="3 9" id="KW-0808">Transferase</keyword>
<dbReference type="EC" id="2.8.2.-" evidence="9"/>
<evidence type="ECO:0000256" key="3">
    <source>
        <dbReference type="ARBA" id="ARBA00022679"/>
    </source>
</evidence>
<evidence type="ECO:0000256" key="4">
    <source>
        <dbReference type="ARBA" id="ARBA00022692"/>
    </source>
</evidence>
<keyword evidence="9" id="KW-0735">Signal-anchor</keyword>
<keyword evidence="9" id="KW-0119">Carbohydrate metabolism</keyword>
<comment type="caution">
    <text evidence="10">The sequence shown here is derived from an EMBL/GenBank/DDBJ whole genome shotgun (WGS) entry which is preliminary data.</text>
</comment>
<keyword evidence="8 9" id="KW-0325">Glycoprotein</keyword>
<dbReference type="GO" id="GO:0000139">
    <property type="term" value="C:Golgi membrane"/>
    <property type="evidence" value="ECO:0007669"/>
    <property type="project" value="UniProtKB-SubCell"/>
</dbReference>
<evidence type="ECO:0000256" key="8">
    <source>
        <dbReference type="ARBA" id="ARBA00023180"/>
    </source>
</evidence>
<dbReference type="PANTHER" id="PTHR12137:SF54">
    <property type="entry name" value="CARBOHYDRATE SULFOTRANSFERASE"/>
    <property type="match status" value="1"/>
</dbReference>
<evidence type="ECO:0000313" key="10">
    <source>
        <dbReference type="EMBL" id="KAK3093386.1"/>
    </source>
</evidence>
<reference evidence="10" key="1">
    <citation type="submission" date="2019-08" db="EMBL/GenBank/DDBJ databases">
        <title>The improved chromosome-level genome for the pearl oyster Pinctada fucata martensii using PacBio sequencing and Hi-C.</title>
        <authorList>
            <person name="Zheng Z."/>
        </authorList>
    </citation>
    <scope>NUCLEOTIDE SEQUENCE</scope>
    <source>
        <strain evidence="10">ZZ-2019</strain>
        <tissue evidence="10">Adductor muscle</tissue>
    </source>
</reference>
<evidence type="ECO:0000313" key="11">
    <source>
        <dbReference type="Proteomes" id="UP001186944"/>
    </source>
</evidence>
<comment type="similarity">
    <text evidence="2 9">Belongs to the sulfotransferase 2 family.</text>
</comment>
<proteinExistence type="inferred from homology"/>
<evidence type="ECO:0000256" key="2">
    <source>
        <dbReference type="ARBA" id="ARBA00006339"/>
    </source>
</evidence>
<dbReference type="GO" id="GO:0016051">
    <property type="term" value="P:carbohydrate biosynthetic process"/>
    <property type="evidence" value="ECO:0007669"/>
    <property type="project" value="InterPro"/>
</dbReference>
<dbReference type="AlphaFoldDB" id="A0AA89C3K1"/>
<keyword evidence="7" id="KW-0472">Membrane</keyword>
<dbReference type="Proteomes" id="UP001186944">
    <property type="component" value="Unassembled WGS sequence"/>
</dbReference>
<keyword evidence="11" id="KW-1185">Reference proteome</keyword>
<dbReference type="PANTHER" id="PTHR12137">
    <property type="entry name" value="CARBOHYDRATE SULFOTRANSFERASE"/>
    <property type="match status" value="1"/>
</dbReference>
<dbReference type="InterPro" id="IPR005331">
    <property type="entry name" value="Sulfotransferase"/>
</dbReference>
<evidence type="ECO:0000256" key="6">
    <source>
        <dbReference type="ARBA" id="ARBA00023034"/>
    </source>
</evidence>
<name>A0AA89C3K1_PINIB</name>
<evidence type="ECO:0000256" key="7">
    <source>
        <dbReference type="ARBA" id="ARBA00023136"/>
    </source>
</evidence>
<evidence type="ECO:0000256" key="1">
    <source>
        <dbReference type="ARBA" id="ARBA00004323"/>
    </source>
</evidence>
<dbReference type="Pfam" id="PF03567">
    <property type="entry name" value="Sulfotransfer_2"/>
    <property type="match status" value="1"/>
</dbReference>
<keyword evidence="6 9" id="KW-0333">Golgi apparatus</keyword>
<evidence type="ECO:0000256" key="9">
    <source>
        <dbReference type="RuleBase" id="RU364020"/>
    </source>
</evidence>
<dbReference type="GO" id="GO:0008146">
    <property type="term" value="F:sulfotransferase activity"/>
    <property type="evidence" value="ECO:0007669"/>
    <property type="project" value="InterPro"/>
</dbReference>
<keyword evidence="5" id="KW-1133">Transmembrane helix</keyword>
<keyword evidence="4" id="KW-0812">Transmembrane</keyword>
<evidence type="ECO:0000256" key="5">
    <source>
        <dbReference type="ARBA" id="ARBA00022989"/>
    </source>
</evidence>
<dbReference type="InterPro" id="IPR018011">
    <property type="entry name" value="Carb_sulfotrans_8-10"/>
</dbReference>
<sequence>MIKVFRATKPIHLVLFSLGFFTMYVIQRARSPIIIVEEISDGQVKQVNYIHNPQQLHGRSVGRAAPRRPGQPVFTKISDLKRYEISGSAKHGFSYCLVYKAATTSWLRIIRFLNGESSEVRSPYDVGKHRVHYYKIGKYIKYFNWKKDQKFLENSYRVMAVRDPYTRLWSAYIDKFLLPDFWKTRGQSVIRLVRKGRIDPTSARCGNDVTFKEFIDYVVLQDGAMKAWDQDKHWLPASAMCRQDIFQPHVVMKQENLSKDVPAVLTKLNLTWVLDRMTKINMTEFEMNDQIQYVYKIGGQKCANQQKLAELVWKAFQFNAYIPSDIPFPKEKFKGKFDANGVLKVLKEVRLNWSVTKQERKKQKRDALVAAYKTVPMETLHKLREIYMDDFKTFDYDPSPSDIFS</sequence>
<dbReference type="EMBL" id="VSWD01000009">
    <property type="protein sequence ID" value="KAK3093386.1"/>
    <property type="molecule type" value="Genomic_DNA"/>
</dbReference>
<accession>A0AA89C3K1</accession>
<organism evidence="10 11">
    <name type="scientific">Pinctada imbricata</name>
    <name type="common">Atlantic pearl-oyster</name>
    <name type="synonym">Pinctada martensii</name>
    <dbReference type="NCBI Taxonomy" id="66713"/>
    <lineage>
        <taxon>Eukaryota</taxon>
        <taxon>Metazoa</taxon>
        <taxon>Spiralia</taxon>
        <taxon>Lophotrochozoa</taxon>
        <taxon>Mollusca</taxon>
        <taxon>Bivalvia</taxon>
        <taxon>Autobranchia</taxon>
        <taxon>Pteriomorphia</taxon>
        <taxon>Pterioida</taxon>
        <taxon>Pterioidea</taxon>
        <taxon>Pteriidae</taxon>
        <taxon>Pinctada</taxon>
    </lineage>
</organism>
<comment type="subcellular location">
    <subcellularLocation>
        <location evidence="1 9">Golgi apparatus membrane</location>
        <topology evidence="1 9">Single-pass type II membrane protein</topology>
    </subcellularLocation>
</comment>
<gene>
    <name evidence="10" type="ORF">FSP39_014876</name>
</gene>